<accession>A0A345ILW6</accession>
<protein>
    <submittedName>
        <fullName evidence="9">Type II secretion system F family protein</fullName>
    </submittedName>
</protein>
<evidence type="ECO:0000259" key="8">
    <source>
        <dbReference type="Pfam" id="PF00482"/>
    </source>
</evidence>
<evidence type="ECO:0000256" key="6">
    <source>
        <dbReference type="ARBA" id="ARBA00023136"/>
    </source>
</evidence>
<evidence type="ECO:0000256" key="3">
    <source>
        <dbReference type="ARBA" id="ARBA00022475"/>
    </source>
</evidence>
<organism evidence="9 10">
    <name type="scientific">Deinococcus wulumuqiensis</name>
    <dbReference type="NCBI Taxonomy" id="980427"/>
    <lineage>
        <taxon>Bacteria</taxon>
        <taxon>Thermotogati</taxon>
        <taxon>Deinococcota</taxon>
        <taxon>Deinococci</taxon>
        <taxon>Deinococcales</taxon>
        <taxon>Deinococcaceae</taxon>
        <taxon>Deinococcus</taxon>
    </lineage>
</organism>
<keyword evidence="5 7" id="KW-1133">Transmembrane helix</keyword>
<evidence type="ECO:0000256" key="2">
    <source>
        <dbReference type="ARBA" id="ARBA00005745"/>
    </source>
</evidence>
<proteinExistence type="inferred from homology"/>
<comment type="subcellular location">
    <subcellularLocation>
        <location evidence="1">Cell membrane</location>
        <topology evidence="1">Multi-pass membrane protein</topology>
    </subcellularLocation>
</comment>
<evidence type="ECO:0000256" key="4">
    <source>
        <dbReference type="ARBA" id="ARBA00022692"/>
    </source>
</evidence>
<dbReference type="Pfam" id="PF00482">
    <property type="entry name" value="T2SSF"/>
    <property type="match status" value="2"/>
</dbReference>
<dbReference type="InterPro" id="IPR042094">
    <property type="entry name" value="T2SS_GspF_sf"/>
</dbReference>
<keyword evidence="4 7" id="KW-0812">Transmembrane</keyword>
<evidence type="ECO:0000256" key="7">
    <source>
        <dbReference type="SAM" id="Phobius"/>
    </source>
</evidence>
<comment type="similarity">
    <text evidence="2">Belongs to the GSP F family.</text>
</comment>
<feature type="transmembrane region" description="Helical" evidence="7">
    <location>
        <begin position="167"/>
        <end position="196"/>
    </location>
</feature>
<dbReference type="InterPro" id="IPR003004">
    <property type="entry name" value="GspF/PilC"/>
</dbReference>
<dbReference type="InterPro" id="IPR018076">
    <property type="entry name" value="T2SS_GspF_dom"/>
</dbReference>
<dbReference type="EMBL" id="CP031163">
    <property type="protein sequence ID" value="AXH00689.1"/>
    <property type="molecule type" value="Genomic_DNA"/>
</dbReference>
<evidence type="ECO:0000256" key="1">
    <source>
        <dbReference type="ARBA" id="ARBA00004651"/>
    </source>
</evidence>
<reference evidence="9 10" key="1">
    <citation type="submission" date="2018-07" db="EMBL/GenBank/DDBJ databases">
        <title>Complete Genome and Methylome Analysis of Deinococcus wulumuqiensis NEB 479.</title>
        <authorList>
            <person name="Fomenkov A."/>
            <person name="Luyten Y."/>
            <person name="Vincze T."/>
            <person name="Anton B.P."/>
            <person name="Clark T."/>
            <person name="Roberts R.J."/>
            <person name="Morgan R.D."/>
        </authorList>
    </citation>
    <scope>NUCLEOTIDE SEQUENCE [LARGE SCALE GENOMIC DNA]</scope>
    <source>
        <strain evidence="9 10">NEB 479</strain>
        <plasmid evidence="10">Plasmid pdrdi</plasmid>
    </source>
</reference>
<feature type="domain" description="Type II secretion system protein GspF" evidence="8">
    <location>
        <begin position="273"/>
        <end position="395"/>
    </location>
</feature>
<feature type="transmembrane region" description="Helical" evidence="7">
    <location>
        <begin position="216"/>
        <end position="237"/>
    </location>
</feature>
<feature type="transmembrane region" description="Helical" evidence="7">
    <location>
        <begin position="376"/>
        <end position="396"/>
    </location>
</feature>
<keyword evidence="6 7" id="KW-0472">Membrane</keyword>
<name>A0A345ILW6_9DEIO</name>
<keyword evidence="9" id="KW-0614">Plasmid</keyword>
<geneLocation type="plasmid" evidence="10">
    <name>pdrdi</name>
</geneLocation>
<gene>
    <name evidence="9" type="ORF">DVJ83_16170</name>
</gene>
<dbReference type="RefSeq" id="WP_114673344.1">
    <property type="nucleotide sequence ID" value="NZ_CP031163.1"/>
</dbReference>
<dbReference type="AlphaFoldDB" id="A0A345ILW6"/>
<dbReference type="Gene3D" id="1.20.81.30">
    <property type="entry name" value="Type II secretion system (T2SS), domain F"/>
    <property type="match status" value="2"/>
</dbReference>
<sequence>MIHWNYSGFDRQGKARKARIKAATQEEARELLQSMGVSVVSLKRSQDIVMPWENRPPGLKDKALFTAQFAQLLGGSIPRQEALGVAARTTTNSHLRAAIEEVRKEINAGTPMEEVFAHRKFAKDFDPVFVSFIRMGVASGDIEKPLSELAEMYKWQLRILGMVKKGLTLPGIIALACIVVTYFIMARVVPTFMGILDGLNAELPPLTRAVKTVSQLAANPVFTLGLIAIIAATIFAFTNYRKTPQGLYNTDKAMLRLPVLGPMLKTFTLARISRSLSVMARNGIPMHEALRISAGIASNAVYAQHLQEMREIFVGGNKMYPVMMQNEREFPEQYWLQFRAAEEKNSLPETLDYLGEIYNDEVTTQVESLTTIIEPFLMIFLGVIVGVIVVSVFLPMTTMMNALQK</sequence>
<dbReference type="KEGG" id="dwu:DVJ83_16170"/>
<dbReference type="PRINTS" id="PR00812">
    <property type="entry name" value="BCTERIALGSPF"/>
</dbReference>
<dbReference type="GO" id="GO:0005886">
    <property type="term" value="C:plasma membrane"/>
    <property type="evidence" value="ECO:0007669"/>
    <property type="project" value="UniProtKB-SubCell"/>
</dbReference>
<dbReference type="Proteomes" id="UP000253744">
    <property type="component" value="Plasmid pDrdI"/>
</dbReference>
<dbReference type="PANTHER" id="PTHR30012:SF0">
    <property type="entry name" value="TYPE II SECRETION SYSTEM PROTEIN F-RELATED"/>
    <property type="match status" value="1"/>
</dbReference>
<evidence type="ECO:0000313" key="10">
    <source>
        <dbReference type="Proteomes" id="UP000253744"/>
    </source>
</evidence>
<evidence type="ECO:0000313" key="9">
    <source>
        <dbReference type="EMBL" id="AXH00689.1"/>
    </source>
</evidence>
<feature type="domain" description="Type II secretion system protein GspF" evidence="8">
    <location>
        <begin position="65"/>
        <end position="190"/>
    </location>
</feature>
<evidence type="ECO:0000256" key="5">
    <source>
        <dbReference type="ARBA" id="ARBA00022989"/>
    </source>
</evidence>
<dbReference type="PANTHER" id="PTHR30012">
    <property type="entry name" value="GENERAL SECRETION PATHWAY PROTEIN"/>
    <property type="match status" value="1"/>
</dbReference>
<keyword evidence="3" id="KW-1003">Cell membrane</keyword>